<dbReference type="GO" id="GO:0016887">
    <property type="term" value="F:ATP hydrolysis activity"/>
    <property type="evidence" value="ECO:0007669"/>
    <property type="project" value="InterPro"/>
</dbReference>
<feature type="transmembrane region" description="Helical" evidence="8">
    <location>
        <begin position="77"/>
        <end position="96"/>
    </location>
</feature>
<accession>A0A410RN05</accession>
<comment type="subcellular location">
    <subcellularLocation>
        <location evidence="1">Membrane</location>
        <topology evidence="1">Multi-pass membrane protein</topology>
    </subcellularLocation>
</comment>
<reference evidence="10 11" key="1">
    <citation type="submission" date="2018-12" db="EMBL/GenBank/DDBJ databases">
        <title>Complete Genome Sequence of the Corallopyronin A producing Myxobacterium Corallococcus coralloides B035.</title>
        <authorList>
            <person name="Bouhired S.M."/>
            <person name="Rupp O."/>
            <person name="Blom J."/>
            <person name="Schaeberle T.F."/>
            <person name="Kehraus S."/>
            <person name="Schiefer A."/>
            <person name="Pfarr K."/>
            <person name="Goesmann A."/>
            <person name="Hoerauf A."/>
            <person name="Koenig G.M."/>
        </authorList>
    </citation>
    <scope>NUCLEOTIDE SEQUENCE [LARGE SCALE GENOMIC DNA]</scope>
    <source>
        <strain evidence="10 11">B035</strain>
    </source>
</reference>
<dbReference type="Pfam" id="PF00702">
    <property type="entry name" value="Hydrolase"/>
    <property type="match status" value="1"/>
</dbReference>
<dbReference type="Gene3D" id="3.40.1110.10">
    <property type="entry name" value="Calcium-transporting ATPase, cytoplasmic domain N"/>
    <property type="match status" value="2"/>
</dbReference>
<dbReference type="Pfam" id="PF00689">
    <property type="entry name" value="Cation_ATPase_C"/>
    <property type="match status" value="1"/>
</dbReference>
<organism evidence="10 11">
    <name type="scientific">Corallococcus coralloides</name>
    <name type="common">Myxococcus coralloides</name>
    <dbReference type="NCBI Taxonomy" id="184914"/>
    <lineage>
        <taxon>Bacteria</taxon>
        <taxon>Pseudomonadati</taxon>
        <taxon>Myxococcota</taxon>
        <taxon>Myxococcia</taxon>
        <taxon>Myxococcales</taxon>
        <taxon>Cystobacterineae</taxon>
        <taxon>Myxococcaceae</taxon>
        <taxon>Corallococcus</taxon>
    </lineage>
</organism>
<dbReference type="InterPro" id="IPR036412">
    <property type="entry name" value="HAD-like_sf"/>
</dbReference>
<evidence type="ECO:0000256" key="8">
    <source>
        <dbReference type="SAM" id="Phobius"/>
    </source>
</evidence>
<evidence type="ECO:0000259" key="9">
    <source>
        <dbReference type="SMART" id="SM00831"/>
    </source>
</evidence>
<evidence type="ECO:0000256" key="1">
    <source>
        <dbReference type="ARBA" id="ARBA00004141"/>
    </source>
</evidence>
<protein>
    <submittedName>
        <fullName evidence="10">Cation transporter E1-E2 family ATPase</fullName>
    </submittedName>
</protein>
<dbReference type="PROSITE" id="PS00154">
    <property type="entry name" value="ATPASE_E1_E2"/>
    <property type="match status" value="1"/>
</dbReference>
<dbReference type="SMART" id="SM00831">
    <property type="entry name" value="Cation_ATPase_N"/>
    <property type="match status" value="1"/>
</dbReference>
<evidence type="ECO:0000313" key="11">
    <source>
        <dbReference type="Proteomes" id="UP000288758"/>
    </source>
</evidence>
<evidence type="ECO:0000256" key="4">
    <source>
        <dbReference type="ARBA" id="ARBA00022840"/>
    </source>
</evidence>
<dbReference type="NCBIfam" id="TIGR01494">
    <property type="entry name" value="ATPase_P-type"/>
    <property type="match status" value="2"/>
</dbReference>
<dbReference type="AlphaFoldDB" id="A0A410RN05"/>
<dbReference type="SUPFAM" id="SSF81653">
    <property type="entry name" value="Calcium ATPase, transduction domain A"/>
    <property type="match status" value="1"/>
</dbReference>
<dbReference type="InterPro" id="IPR018303">
    <property type="entry name" value="ATPase_P-typ_P_site"/>
</dbReference>
<dbReference type="InterPro" id="IPR023214">
    <property type="entry name" value="HAD_sf"/>
</dbReference>
<dbReference type="SFLD" id="SFLDF00027">
    <property type="entry name" value="p-type_atpase"/>
    <property type="match status" value="1"/>
</dbReference>
<dbReference type="SUPFAM" id="SSF56784">
    <property type="entry name" value="HAD-like"/>
    <property type="match status" value="1"/>
</dbReference>
<dbReference type="Gene3D" id="3.40.50.1000">
    <property type="entry name" value="HAD superfamily/HAD-like"/>
    <property type="match status" value="3"/>
</dbReference>
<dbReference type="SUPFAM" id="SSF81665">
    <property type="entry name" value="Calcium ATPase, transmembrane domain M"/>
    <property type="match status" value="1"/>
</dbReference>
<evidence type="ECO:0000256" key="7">
    <source>
        <dbReference type="ARBA" id="ARBA00023136"/>
    </source>
</evidence>
<dbReference type="Gene3D" id="1.20.1110.10">
    <property type="entry name" value="Calcium-transporting ATPase, transmembrane domain"/>
    <property type="match status" value="2"/>
</dbReference>
<keyword evidence="7 8" id="KW-0472">Membrane</keyword>
<dbReference type="InterPro" id="IPR008250">
    <property type="entry name" value="ATPase_P-typ_transduc_dom_A_sf"/>
</dbReference>
<dbReference type="GO" id="GO:0016020">
    <property type="term" value="C:membrane"/>
    <property type="evidence" value="ECO:0007669"/>
    <property type="project" value="UniProtKB-SubCell"/>
</dbReference>
<evidence type="ECO:0000256" key="5">
    <source>
        <dbReference type="ARBA" id="ARBA00022967"/>
    </source>
</evidence>
<feature type="transmembrane region" description="Helical" evidence="8">
    <location>
        <begin position="753"/>
        <end position="780"/>
    </location>
</feature>
<proteinExistence type="predicted"/>
<dbReference type="Pfam" id="PF00690">
    <property type="entry name" value="Cation_ATPase_N"/>
    <property type="match status" value="1"/>
</dbReference>
<dbReference type="PRINTS" id="PR00119">
    <property type="entry name" value="CATATPASE"/>
</dbReference>
<feature type="transmembrane region" description="Helical" evidence="8">
    <location>
        <begin position="266"/>
        <end position="292"/>
    </location>
</feature>
<feature type="transmembrane region" description="Helical" evidence="8">
    <location>
        <begin position="686"/>
        <end position="707"/>
    </location>
</feature>
<name>A0A410RN05_CORCK</name>
<keyword evidence="5" id="KW-1278">Translocase</keyword>
<dbReference type="SFLD" id="SFLDS00003">
    <property type="entry name" value="Haloacid_Dehalogenase"/>
    <property type="match status" value="1"/>
</dbReference>
<feature type="domain" description="Cation-transporting P-type ATPase N-terminal" evidence="9">
    <location>
        <begin position="9"/>
        <end position="73"/>
    </location>
</feature>
<dbReference type="InterPro" id="IPR044492">
    <property type="entry name" value="P_typ_ATPase_HD_dom"/>
</dbReference>
<dbReference type="GO" id="GO:0005524">
    <property type="term" value="F:ATP binding"/>
    <property type="evidence" value="ECO:0007669"/>
    <property type="project" value="UniProtKB-KW"/>
</dbReference>
<dbReference type="Pfam" id="PF00122">
    <property type="entry name" value="E1-E2_ATPase"/>
    <property type="match status" value="1"/>
</dbReference>
<feature type="transmembrane region" description="Helical" evidence="8">
    <location>
        <begin position="53"/>
        <end position="71"/>
    </location>
</feature>
<dbReference type="EMBL" id="CP034669">
    <property type="protein sequence ID" value="QAT83292.1"/>
    <property type="molecule type" value="Genomic_DNA"/>
</dbReference>
<dbReference type="InterPro" id="IPR001757">
    <property type="entry name" value="P_typ_ATPase"/>
</dbReference>
<dbReference type="InterPro" id="IPR004014">
    <property type="entry name" value="ATPase_P-typ_cation-transptr_N"/>
</dbReference>
<dbReference type="PANTHER" id="PTHR42861">
    <property type="entry name" value="CALCIUM-TRANSPORTING ATPASE"/>
    <property type="match status" value="1"/>
</dbReference>
<keyword evidence="3" id="KW-0547">Nucleotide-binding</keyword>
<evidence type="ECO:0000313" key="10">
    <source>
        <dbReference type="EMBL" id="QAT83292.1"/>
    </source>
</evidence>
<dbReference type="InterPro" id="IPR059000">
    <property type="entry name" value="ATPase_P-type_domA"/>
</dbReference>
<dbReference type="RefSeq" id="WP_128795467.1">
    <property type="nucleotide sequence ID" value="NZ_CP034669.1"/>
</dbReference>
<feature type="transmembrane region" description="Helical" evidence="8">
    <location>
        <begin position="613"/>
        <end position="633"/>
    </location>
</feature>
<dbReference type="SUPFAM" id="SSF81660">
    <property type="entry name" value="Metal cation-transporting ATPase, ATP-binding domain N"/>
    <property type="match status" value="1"/>
</dbReference>
<feature type="transmembrane region" description="Helical" evidence="8">
    <location>
        <begin position="240"/>
        <end position="260"/>
    </location>
</feature>
<dbReference type="InterPro" id="IPR023299">
    <property type="entry name" value="ATPase_P-typ_cyto_dom_N"/>
</dbReference>
<dbReference type="InterPro" id="IPR023298">
    <property type="entry name" value="ATPase_P-typ_TM_dom_sf"/>
</dbReference>
<dbReference type="Gene3D" id="2.70.150.10">
    <property type="entry name" value="Calcium-transporting ATPase, cytoplasmic transduction domain A"/>
    <property type="match status" value="1"/>
</dbReference>
<dbReference type="InterPro" id="IPR006068">
    <property type="entry name" value="ATPase_P-typ_cation-transptr_C"/>
</dbReference>
<feature type="transmembrane region" description="Helical" evidence="8">
    <location>
        <begin position="786"/>
        <end position="807"/>
    </location>
</feature>
<sequence>MSAATGAAAAAAAPEPRWGLTQREAEARLRQHGPNTLTREQPRSAWLFLGRQFRSGMVWLLLGACGVAALLGEGADAVAIATIVVLNALVGFLQEYRADRAVLALRALTAPSARVLRDGVSAVIPASQVVPGDALVLEAGDVVAADARLLSAHALLTLEAALTGESTPVDKQVGALPDSTPLAERKDRVFMGTSVAAGTAVAEVTATGMDTELGRIAHLVRTAQEPQTPLQQRLEGVTRMLLVLCVAVGALVAGLGLARGQAGVDLLLAAVALAVAAVPEGLPTVVTLALAVGVQRMVKGHVLVRRMQAVEALGAATVICTDKTGTLTQGIMEVREVWPPEAAQRVLEVAAACCDAELGPGQGAAGAGDPTELALLAAARARGVERSDVERERPRVSEQPFDSDRRRMSVLRSDGVLYVKGALEALLPLCRQVPPGVAEALALLAGRALRVLAVAEGRGPDERDLTLVGLVGLADPPRPEAVEAVRAAREAGVRTVMITGDHPATALAIAKELGLLREGESPEGIVHARATAEEKLHIVRGWKARGEVVAMTGDGVNDAPALREAHIGIAMGRTGAEVTREASDLILTDDNFASIVAAVREGRGIYENIRKTLVYLLAGNAGELVLMLGASLLGLPLPLLPLHLLWVNLVTDGLPALALVMDPAPPDVMRRPPRRPEEPMLGRREWTAVLATGLLDAAVSLGTFLWSLQHLPVEEARTLTFTVLVCCQVLRSFAARSVGLLHWEVGAFDNRPLLAVAALTLALQVALPEVPALAAFFSLVPLEATHLALALGLGFIPVSVLELRKLVLRGMAWSRGRTDARV</sequence>
<evidence type="ECO:0000256" key="3">
    <source>
        <dbReference type="ARBA" id="ARBA00022741"/>
    </source>
</evidence>
<gene>
    <name evidence="10" type="primary">ctpF_1</name>
    <name evidence="10" type="ORF">EJ065_1694</name>
</gene>
<keyword evidence="2 8" id="KW-0812">Transmembrane</keyword>
<evidence type="ECO:0000256" key="6">
    <source>
        <dbReference type="ARBA" id="ARBA00022989"/>
    </source>
</evidence>
<keyword evidence="6 8" id="KW-1133">Transmembrane helix</keyword>
<evidence type="ECO:0000256" key="2">
    <source>
        <dbReference type="ARBA" id="ARBA00022692"/>
    </source>
</evidence>
<dbReference type="Proteomes" id="UP000288758">
    <property type="component" value="Chromosome"/>
</dbReference>
<keyword evidence="4" id="KW-0067">ATP-binding</keyword>
<dbReference type="SFLD" id="SFLDG00002">
    <property type="entry name" value="C1.7:_P-type_atpase_like"/>
    <property type="match status" value="1"/>
</dbReference>